<dbReference type="HOGENOM" id="CLU_087906_2_2_11"/>
<accession>N0E2T1</accession>
<evidence type="ECO:0000313" key="1">
    <source>
        <dbReference type="EMBL" id="CCH71258.1"/>
    </source>
</evidence>
<organism evidence="1 2">
    <name type="scientific">Phycicoccus elongatus Lp2</name>
    <dbReference type="NCBI Taxonomy" id="1193181"/>
    <lineage>
        <taxon>Bacteria</taxon>
        <taxon>Bacillati</taxon>
        <taxon>Actinomycetota</taxon>
        <taxon>Actinomycetes</taxon>
        <taxon>Micrococcales</taxon>
        <taxon>Intrasporangiaceae</taxon>
        <taxon>Phycicoccus</taxon>
    </lineage>
</organism>
<name>N0E2T1_9MICO</name>
<dbReference type="Gene3D" id="3.40.50.300">
    <property type="entry name" value="P-loop containing nucleotide triphosphate hydrolases"/>
    <property type="match status" value="1"/>
</dbReference>
<dbReference type="OrthoDB" id="3237545at2"/>
<dbReference type="SUPFAM" id="SSF52540">
    <property type="entry name" value="P-loop containing nucleoside triphosphate hydrolases"/>
    <property type="match status" value="1"/>
</dbReference>
<protein>
    <submittedName>
        <fullName evidence="1">Uncharacterized protein</fullName>
    </submittedName>
</protein>
<gene>
    <name evidence="1" type="ORF">BN10_860005</name>
</gene>
<dbReference type="Proteomes" id="UP000013167">
    <property type="component" value="Unassembled WGS sequence"/>
</dbReference>
<dbReference type="InterPro" id="IPR027417">
    <property type="entry name" value="P-loop_NTPase"/>
</dbReference>
<reference evidence="1 2" key="1">
    <citation type="journal article" date="2013" name="ISME J.">
        <title>A metabolic model for members of the genus Tetrasphaera involved in enhanced biological phosphorus removal.</title>
        <authorList>
            <person name="Kristiansen R."/>
            <person name="Nguyen H.T.T."/>
            <person name="Saunders A.M."/>
            <person name="Nielsen J.L."/>
            <person name="Wimmer R."/>
            <person name="Le V.Q."/>
            <person name="McIlroy S.J."/>
            <person name="Petrovski S."/>
            <person name="Seviour R.J."/>
            <person name="Calteau A."/>
            <person name="Nielsen K.L."/>
            <person name="Nielsen P.H."/>
        </authorList>
    </citation>
    <scope>NUCLEOTIDE SEQUENCE [LARGE SCALE GENOMIC DNA]</scope>
    <source>
        <strain evidence="1 2">Lp2</strain>
    </source>
</reference>
<proteinExistence type="predicted"/>
<dbReference type="STRING" id="1193181.BN10_860005"/>
<dbReference type="eggNOG" id="COG0572">
    <property type="taxonomic scope" value="Bacteria"/>
</dbReference>
<sequence>MWSDRAEPADPAAVATVVDLAWAAQPRCGDVVVVAIDGRSGAGKTTLAVAVAAALEAPVAHMDEIFPGWEGLSAAVHLVTEQVLRPLARGEPAAYRVWDWVAGRWGATKELPGSRFLVVEGCGSSVDPAGSYAALRVWVEAPRGIRRRRGLARDGEVFAPHWQRWADQEDALFTADRTQERADLVVTTAR</sequence>
<evidence type="ECO:0000313" key="2">
    <source>
        <dbReference type="Proteomes" id="UP000013167"/>
    </source>
</evidence>
<dbReference type="AlphaFoldDB" id="N0E2T1"/>
<keyword evidence="2" id="KW-1185">Reference proteome</keyword>
<comment type="caution">
    <text evidence="1">The sequence shown here is derived from an EMBL/GenBank/DDBJ whole genome shotgun (WGS) entry which is preliminary data.</text>
</comment>
<dbReference type="RefSeq" id="WP_010851088.1">
    <property type="nucleotide sequence ID" value="NZ_HF570956.1"/>
</dbReference>
<dbReference type="EMBL" id="CAIZ01000159">
    <property type="protein sequence ID" value="CCH71258.1"/>
    <property type="molecule type" value="Genomic_DNA"/>
</dbReference>